<evidence type="ECO:0000256" key="4">
    <source>
        <dbReference type="ARBA" id="ARBA00022989"/>
    </source>
</evidence>
<evidence type="ECO:0000256" key="7">
    <source>
        <dbReference type="SAM" id="Phobius"/>
    </source>
</evidence>
<dbReference type="InterPro" id="IPR000791">
    <property type="entry name" value="Gpr1/Fun34/SatP-like"/>
</dbReference>
<evidence type="ECO:0000256" key="1">
    <source>
        <dbReference type="ARBA" id="ARBA00004141"/>
    </source>
</evidence>
<dbReference type="AlphaFoldDB" id="A0A1B2J535"/>
<evidence type="ECO:0000256" key="6">
    <source>
        <dbReference type="SAM" id="MobiDB-lite"/>
    </source>
</evidence>
<dbReference type="InterPro" id="IPR051633">
    <property type="entry name" value="AceTr"/>
</dbReference>
<dbReference type="GO" id="GO:0005886">
    <property type="term" value="C:plasma membrane"/>
    <property type="evidence" value="ECO:0007669"/>
    <property type="project" value="TreeGrafter"/>
</dbReference>
<proteinExistence type="inferred from homology"/>
<keyword evidence="4 7" id="KW-1133">Transmembrane helix</keyword>
<keyword evidence="3 7" id="KW-0812">Transmembrane</keyword>
<evidence type="ECO:0000256" key="5">
    <source>
        <dbReference type="ARBA" id="ARBA00023136"/>
    </source>
</evidence>
<feature type="compositionally biased region" description="Polar residues" evidence="6">
    <location>
        <begin position="1"/>
        <end position="13"/>
    </location>
</feature>
<accession>A0A1B2J535</accession>
<feature type="transmembrane region" description="Helical" evidence="7">
    <location>
        <begin position="175"/>
        <end position="194"/>
    </location>
</feature>
<gene>
    <name evidence="8" type="ORF">ATY40_BA7501155</name>
</gene>
<feature type="transmembrane region" description="Helical" evidence="7">
    <location>
        <begin position="206"/>
        <end position="223"/>
    </location>
</feature>
<dbReference type="GO" id="GO:0015123">
    <property type="term" value="F:acetate transmembrane transporter activity"/>
    <property type="evidence" value="ECO:0007669"/>
    <property type="project" value="TreeGrafter"/>
</dbReference>
<evidence type="ECO:0000313" key="9">
    <source>
        <dbReference type="Proteomes" id="UP000094565"/>
    </source>
</evidence>
<feature type="transmembrane region" description="Helical" evidence="7">
    <location>
        <begin position="59"/>
        <end position="78"/>
    </location>
</feature>
<keyword evidence="9" id="KW-1185">Reference proteome</keyword>
<dbReference type="EMBL" id="CP014584">
    <property type="protein sequence ID" value="ANZ73092.1"/>
    <property type="molecule type" value="Genomic_DNA"/>
</dbReference>
<protein>
    <submittedName>
        <fullName evidence="8">BA75_01155T0</fullName>
    </submittedName>
</protein>
<feature type="transmembrane region" description="Helical" evidence="7">
    <location>
        <begin position="150"/>
        <end position="169"/>
    </location>
</feature>
<evidence type="ECO:0000256" key="3">
    <source>
        <dbReference type="ARBA" id="ARBA00022692"/>
    </source>
</evidence>
<reference evidence="8 9" key="1">
    <citation type="submission" date="2016-02" db="EMBL/GenBank/DDBJ databases">
        <title>Comparative genomic and transcriptomic foundation for Pichia pastoris.</title>
        <authorList>
            <person name="Love K.R."/>
            <person name="Shah K.A."/>
            <person name="Whittaker C.A."/>
            <person name="Wu J."/>
            <person name="Bartlett M.C."/>
            <person name="Ma D."/>
            <person name="Leeson R.L."/>
            <person name="Priest M."/>
            <person name="Young S.K."/>
            <person name="Love J.C."/>
        </authorList>
    </citation>
    <scope>NUCLEOTIDE SEQUENCE [LARGE SCALE GENOMIC DNA]</scope>
    <source>
        <strain evidence="8 9">ATCC 28485</strain>
    </source>
</reference>
<dbReference type="OrthoDB" id="3648309at2759"/>
<comment type="similarity">
    <text evidence="2">Belongs to the acetate uptake transporter (AceTr) (TC 2.A.96) family.</text>
</comment>
<feature type="region of interest" description="Disordered" evidence="6">
    <location>
        <begin position="1"/>
        <end position="21"/>
    </location>
</feature>
<organism evidence="8 9">
    <name type="scientific">Komagataella pastoris</name>
    <name type="common">Yeast</name>
    <name type="synonym">Pichia pastoris</name>
    <dbReference type="NCBI Taxonomy" id="4922"/>
    <lineage>
        <taxon>Eukaryota</taxon>
        <taxon>Fungi</taxon>
        <taxon>Dikarya</taxon>
        <taxon>Ascomycota</taxon>
        <taxon>Saccharomycotina</taxon>
        <taxon>Pichiomycetes</taxon>
        <taxon>Pichiales</taxon>
        <taxon>Pichiaceae</taxon>
        <taxon>Komagataella</taxon>
    </lineage>
</organism>
<dbReference type="Proteomes" id="UP000094565">
    <property type="component" value="Chromosome 1"/>
</dbReference>
<comment type="subcellular location">
    <subcellularLocation>
        <location evidence="1">Membrane</location>
        <topology evidence="1">Multi-pass membrane protein</topology>
    </subcellularLocation>
</comment>
<dbReference type="PANTHER" id="PTHR31123:SF1">
    <property type="entry name" value="ACCUMULATION OF DYADS PROTEIN 2-RELATED"/>
    <property type="match status" value="1"/>
</dbReference>
<evidence type="ECO:0000256" key="2">
    <source>
        <dbReference type="ARBA" id="ARBA00005587"/>
    </source>
</evidence>
<dbReference type="Pfam" id="PF01184">
    <property type="entry name" value="Gpr1_Fun34_YaaH"/>
    <property type="match status" value="1"/>
</dbReference>
<name>A0A1B2J535_PICPA</name>
<sequence length="258" mass="27841">MSTNQDIESSAETAHNPHDEIHKGGFVKTQQDYLAPFTGGLISGYQARPSRKFANPVPAGVFSLGTSLFTLGLILAGTRNVSSPAVLTGSFLFSSGLIQIICGIWSIVLENVFGSVLLLCYGGFFASFGAIQNGMGIDAYNDADELKNALGLYVAAWTVFAIVLCTATVKSTFPLFLLTFFTAMFFLLYDIAIFGDHTGCETASGVFCFLAAMCAFYAGYVGMTKNQRNSYIPVPKTKWLLMPSSARSPDYNQAGYYV</sequence>
<keyword evidence="5 7" id="KW-0472">Membrane</keyword>
<feature type="transmembrane region" description="Helical" evidence="7">
    <location>
        <begin position="85"/>
        <end position="106"/>
    </location>
</feature>
<feature type="transmembrane region" description="Helical" evidence="7">
    <location>
        <begin position="112"/>
        <end position="130"/>
    </location>
</feature>
<evidence type="ECO:0000313" key="8">
    <source>
        <dbReference type="EMBL" id="ANZ73092.1"/>
    </source>
</evidence>
<dbReference type="PANTHER" id="PTHR31123">
    <property type="entry name" value="ACCUMULATION OF DYADS PROTEIN 2-RELATED"/>
    <property type="match status" value="1"/>
</dbReference>